<dbReference type="EMBL" id="JAGRRH010000014">
    <property type="protein sequence ID" value="KAG7358984.1"/>
    <property type="molecule type" value="Genomic_DNA"/>
</dbReference>
<reference evidence="2" key="1">
    <citation type="journal article" date="2021" name="Sci. Rep.">
        <title>Diploid genomic architecture of Nitzschia inconspicua, an elite biomass production diatom.</title>
        <authorList>
            <person name="Oliver A."/>
            <person name="Podell S."/>
            <person name="Pinowska A."/>
            <person name="Traller J.C."/>
            <person name="Smith S.R."/>
            <person name="McClure R."/>
            <person name="Beliaev A."/>
            <person name="Bohutskyi P."/>
            <person name="Hill E.A."/>
            <person name="Rabines A."/>
            <person name="Zheng H."/>
            <person name="Allen L.Z."/>
            <person name="Kuo A."/>
            <person name="Grigoriev I.V."/>
            <person name="Allen A.E."/>
            <person name="Hazlebeck D."/>
            <person name="Allen E.E."/>
        </authorList>
    </citation>
    <scope>NUCLEOTIDE SEQUENCE</scope>
    <source>
        <strain evidence="2">Hildebrandi</strain>
    </source>
</reference>
<evidence type="ECO:0000256" key="1">
    <source>
        <dbReference type="SAM" id="MobiDB-lite"/>
    </source>
</evidence>
<evidence type="ECO:0000313" key="2">
    <source>
        <dbReference type="EMBL" id="KAG7358984.1"/>
    </source>
</evidence>
<dbReference type="PANTHER" id="PTHR13153">
    <property type="entry name" value="CGTHBA PROTEIN -14 GENE PROTEIN"/>
    <property type="match status" value="1"/>
</dbReference>
<feature type="compositionally biased region" description="Polar residues" evidence="1">
    <location>
        <begin position="315"/>
        <end position="337"/>
    </location>
</feature>
<dbReference type="OrthoDB" id="18648at2759"/>
<dbReference type="InterPro" id="IPR005365">
    <property type="entry name" value="Npr3"/>
</dbReference>
<dbReference type="GO" id="GO:0038202">
    <property type="term" value="P:TORC1 signaling"/>
    <property type="evidence" value="ECO:0007669"/>
    <property type="project" value="TreeGrafter"/>
</dbReference>
<keyword evidence="3" id="KW-1185">Reference proteome</keyword>
<dbReference type="PANTHER" id="PTHR13153:SF5">
    <property type="entry name" value="GATOR COMPLEX PROTEIN NPRL3"/>
    <property type="match status" value="1"/>
</dbReference>
<accession>A0A9K3LB17</accession>
<feature type="region of interest" description="Disordered" evidence="1">
    <location>
        <begin position="315"/>
        <end position="363"/>
    </location>
</feature>
<protein>
    <submittedName>
        <fullName evidence="2">Uncharacterized protein</fullName>
    </submittedName>
</protein>
<dbReference type="GO" id="GO:1990130">
    <property type="term" value="C:GATOR1 complex"/>
    <property type="evidence" value="ECO:0007669"/>
    <property type="project" value="TreeGrafter"/>
</dbReference>
<dbReference type="GO" id="GO:0010508">
    <property type="term" value="P:positive regulation of autophagy"/>
    <property type="evidence" value="ECO:0007669"/>
    <property type="project" value="TreeGrafter"/>
</dbReference>
<reference evidence="2" key="2">
    <citation type="submission" date="2021-04" db="EMBL/GenBank/DDBJ databases">
        <authorList>
            <person name="Podell S."/>
        </authorList>
    </citation>
    <scope>NUCLEOTIDE SEQUENCE</scope>
    <source>
        <strain evidence="2">Hildebrandi</strain>
    </source>
</reference>
<comment type="caution">
    <text evidence="2">The sequence shown here is derived from an EMBL/GenBank/DDBJ whole genome shotgun (WGS) entry which is preliminary data.</text>
</comment>
<proteinExistence type="predicted"/>
<dbReference type="GO" id="GO:0034198">
    <property type="term" value="P:cellular response to amino acid starvation"/>
    <property type="evidence" value="ECO:0007669"/>
    <property type="project" value="TreeGrafter"/>
</dbReference>
<feature type="region of interest" description="Disordered" evidence="1">
    <location>
        <begin position="68"/>
        <end position="118"/>
    </location>
</feature>
<gene>
    <name evidence="2" type="ORF">IV203_015573</name>
</gene>
<sequence length="806" mass="89615">MAIQMPQKDEIERRSSTGDASTTGPSRPDSSSRGRTRIKSSVRVLGLAMIVEERGTGARLVARYPTHPSLEETQMSHSSTLVDRNESESSGGANTKHVATDSHHRDDDENTDDNETSHTNDLFFTLTARQMAKLFRTKNSLCNQPMTLRVNRTVFCCYAVLMDMDEKRDSDASSMLESGSIHAANSNSDSELTHFSIVVALSTQEGEASVPFSNFWDGNNEDQMDLERYVHHVETAAANGTDNKKEEKKKKKKSASRVSTAFLAIRRVHISLARLCRALEREEHRCRYVSLQASAFFKIRNEQQKRWEEIVMSTSRTGRAGKQTTANSGSVLSTGNADSHPRKGRHVRQNSFGAAAGGGTTLDDAMNKLSAPPSVKQEQEKEQETLELMLSLPPPERQPGLPKHHGNLVRELCSVYHALSRKDYEYTPTPASLLCEDDSVVYINQHLAIPIEAAGLDGPHLSASTEKGQSVQPYHTLLFPHASPSELLQTFLSSGSAAPQRMEQLLLTVNPQKPLTEIALEADLPLNVALEIASFLVLRHICVTSHVVSLQSRLACLATDRIPDLLLDFSQTFPGINLIGVTSFLTNSTSLGHAMKIITDNENEDGLWIREMFLSSPSYQNRQRKSDAGNAFYRARTPSPFSHNVDTANKILPLNSYDQYSSQHPHASAQAVPVPVIPEESLLRHNQWMKDLEEVLFSIAVWLLSRRVVTHMQDYIVVVDAIQQESQRNVNSSDPDELLFKELVELGYLEGDLSVTALSWRLGMDPTKLKAWGLRHKCVSVLTRVPKSLDDDGWQRLSLASSLKSS</sequence>
<feature type="compositionally biased region" description="Basic and acidic residues" evidence="1">
    <location>
        <begin position="98"/>
        <end position="107"/>
    </location>
</feature>
<feature type="region of interest" description="Disordered" evidence="1">
    <location>
        <begin position="1"/>
        <end position="38"/>
    </location>
</feature>
<feature type="compositionally biased region" description="Basic and acidic residues" evidence="1">
    <location>
        <begin position="7"/>
        <end position="16"/>
    </location>
</feature>
<dbReference type="Proteomes" id="UP000693970">
    <property type="component" value="Unassembled WGS sequence"/>
</dbReference>
<organism evidence="2 3">
    <name type="scientific">Nitzschia inconspicua</name>
    <dbReference type="NCBI Taxonomy" id="303405"/>
    <lineage>
        <taxon>Eukaryota</taxon>
        <taxon>Sar</taxon>
        <taxon>Stramenopiles</taxon>
        <taxon>Ochrophyta</taxon>
        <taxon>Bacillariophyta</taxon>
        <taxon>Bacillariophyceae</taxon>
        <taxon>Bacillariophycidae</taxon>
        <taxon>Bacillariales</taxon>
        <taxon>Bacillariaceae</taxon>
        <taxon>Nitzschia</taxon>
    </lineage>
</organism>
<feature type="compositionally biased region" description="Polar residues" evidence="1">
    <location>
        <begin position="71"/>
        <end position="93"/>
    </location>
</feature>
<name>A0A9K3LB17_9STRA</name>
<dbReference type="GO" id="GO:1904262">
    <property type="term" value="P:negative regulation of TORC1 signaling"/>
    <property type="evidence" value="ECO:0007669"/>
    <property type="project" value="TreeGrafter"/>
</dbReference>
<feature type="compositionally biased region" description="Low complexity" evidence="1">
    <location>
        <begin position="21"/>
        <end position="33"/>
    </location>
</feature>
<dbReference type="AlphaFoldDB" id="A0A9K3LB17"/>
<evidence type="ECO:0000313" key="3">
    <source>
        <dbReference type="Proteomes" id="UP000693970"/>
    </source>
</evidence>
<feature type="region of interest" description="Disordered" evidence="1">
    <location>
        <begin position="236"/>
        <end position="256"/>
    </location>
</feature>